<reference evidence="2 3" key="1">
    <citation type="submission" date="2020-05" db="EMBL/GenBank/DDBJ databases">
        <title>Actinomyces sp. zg-325.</title>
        <authorList>
            <person name="Yang C."/>
        </authorList>
    </citation>
    <scope>NUCLEOTIDE SEQUENCE [LARGE SCALE GENOMIC DNA]</scope>
    <source>
        <strain evidence="3">zg-325</strain>
    </source>
</reference>
<evidence type="ECO:0000313" key="2">
    <source>
        <dbReference type="EMBL" id="QKD79641.1"/>
    </source>
</evidence>
<evidence type="ECO:0000256" key="1">
    <source>
        <dbReference type="SAM" id="MobiDB-lite"/>
    </source>
</evidence>
<dbReference type="InterPro" id="IPR022183">
    <property type="entry name" value="DUF3710"/>
</dbReference>
<evidence type="ECO:0000313" key="3">
    <source>
        <dbReference type="Proteomes" id="UP000504752"/>
    </source>
</evidence>
<dbReference type="Proteomes" id="UP000504752">
    <property type="component" value="Chromosome"/>
</dbReference>
<feature type="region of interest" description="Disordered" evidence="1">
    <location>
        <begin position="1"/>
        <end position="61"/>
    </location>
</feature>
<dbReference type="EMBL" id="CP053642">
    <property type="protein sequence ID" value="QKD79641.1"/>
    <property type="molecule type" value="Genomic_DNA"/>
</dbReference>
<protein>
    <submittedName>
        <fullName evidence="2">DUF3710 domain-containing protein</fullName>
    </submittedName>
</protein>
<accession>A0A6M8B8B8</accession>
<feature type="compositionally biased region" description="Acidic residues" evidence="1">
    <location>
        <begin position="26"/>
        <end position="37"/>
    </location>
</feature>
<dbReference type="KEGG" id="amam:HPC72_04655"/>
<gene>
    <name evidence="2" type="ORF">HPC72_04655</name>
</gene>
<proteinExistence type="predicted"/>
<dbReference type="RefSeq" id="WP_159523102.1">
    <property type="nucleotide sequence ID" value="NZ_CP053642.1"/>
</dbReference>
<organism evidence="2 3">
    <name type="scientific">Actinomyces marmotae</name>
    <dbReference type="NCBI Taxonomy" id="2737173"/>
    <lineage>
        <taxon>Bacteria</taxon>
        <taxon>Bacillati</taxon>
        <taxon>Actinomycetota</taxon>
        <taxon>Actinomycetes</taxon>
        <taxon>Actinomycetales</taxon>
        <taxon>Actinomycetaceae</taxon>
        <taxon>Actinomyces</taxon>
    </lineage>
</organism>
<dbReference type="Pfam" id="PF12502">
    <property type="entry name" value="DUF3710"/>
    <property type="match status" value="1"/>
</dbReference>
<dbReference type="AlphaFoldDB" id="A0A6M8B8B8"/>
<sequence length="245" mass="25582">MALFSRRKSERGNDDALAGGSAGSPEDGEEAFDDESSEAAARPADGPWDSGEVAEDDDDTRIDLGSLRVPAIDGMQLRMESPGPGGGIQAVSLALGGSTLELRAFAAPRTSGIWDELRADILDELGRAQARTEEIDGENGVEIIAEVPVRNAEGATGTVPVRFLGVDGPRWFLRGVLQGPAAVDDAAARELRDVFRGVVVVRDGAARPPREILPLHVPGAAAAPQVEDLPGLDPLAPGPTIAEVR</sequence>
<name>A0A6M8B8B8_9ACTO</name>
<keyword evidence="3" id="KW-1185">Reference proteome</keyword>